<feature type="compositionally biased region" description="Polar residues" evidence="1">
    <location>
        <begin position="93"/>
        <end position="110"/>
    </location>
</feature>
<proteinExistence type="predicted"/>
<organism evidence="2 3">
    <name type="scientific">Zasmidium cellare ATCC 36951</name>
    <dbReference type="NCBI Taxonomy" id="1080233"/>
    <lineage>
        <taxon>Eukaryota</taxon>
        <taxon>Fungi</taxon>
        <taxon>Dikarya</taxon>
        <taxon>Ascomycota</taxon>
        <taxon>Pezizomycotina</taxon>
        <taxon>Dothideomycetes</taxon>
        <taxon>Dothideomycetidae</taxon>
        <taxon>Mycosphaerellales</taxon>
        <taxon>Mycosphaerellaceae</taxon>
        <taxon>Zasmidium</taxon>
    </lineage>
</organism>
<accession>A0A6A6C9W3</accession>
<dbReference type="Proteomes" id="UP000799537">
    <property type="component" value="Unassembled WGS sequence"/>
</dbReference>
<protein>
    <submittedName>
        <fullName evidence="2">Uncharacterized protein</fullName>
    </submittedName>
</protein>
<dbReference type="RefSeq" id="XP_033664502.1">
    <property type="nucleotide sequence ID" value="XM_033808011.1"/>
</dbReference>
<feature type="compositionally biased region" description="Polar residues" evidence="1">
    <location>
        <begin position="122"/>
        <end position="134"/>
    </location>
</feature>
<dbReference type="EMBL" id="ML993608">
    <property type="protein sequence ID" value="KAF2163613.1"/>
    <property type="molecule type" value="Genomic_DNA"/>
</dbReference>
<reference evidence="2" key="1">
    <citation type="journal article" date="2020" name="Stud. Mycol.">
        <title>101 Dothideomycetes genomes: a test case for predicting lifestyles and emergence of pathogens.</title>
        <authorList>
            <person name="Haridas S."/>
            <person name="Albert R."/>
            <person name="Binder M."/>
            <person name="Bloem J."/>
            <person name="Labutti K."/>
            <person name="Salamov A."/>
            <person name="Andreopoulos B."/>
            <person name="Baker S."/>
            <person name="Barry K."/>
            <person name="Bills G."/>
            <person name="Bluhm B."/>
            <person name="Cannon C."/>
            <person name="Castanera R."/>
            <person name="Culley D."/>
            <person name="Daum C."/>
            <person name="Ezra D."/>
            <person name="Gonzalez J."/>
            <person name="Henrissat B."/>
            <person name="Kuo A."/>
            <person name="Liang C."/>
            <person name="Lipzen A."/>
            <person name="Lutzoni F."/>
            <person name="Magnuson J."/>
            <person name="Mondo S."/>
            <person name="Nolan M."/>
            <person name="Ohm R."/>
            <person name="Pangilinan J."/>
            <person name="Park H.-J."/>
            <person name="Ramirez L."/>
            <person name="Alfaro M."/>
            <person name="Sun H."/>
            <person name="Tritt A."/>
            <person name="Yoshinaga Y."/>
            <person name="Zwiers L.-H."/>
            <person name="Turgeon B."/>
            <person name="Goodwin S."/>
            <person name="Spatafora J."/>
            <person name="Crous P."/>
            <person name="Grigoriev I."/>
        </authorList>
    </citation>
    <scope>NUCLEOTIDE SEQUENCE</scope>
    <source>
        <strain evidence="2">ATCC 36951</strain>
    </source>
</reference>
<sequence length="199" mass="22068">MGLIRDGIGQALGANQVQTGFNGPKMSFSSKPNTSASSPARSPRRLPPKPDYQTYSNSSGLERPDSSAPYGDSYSSRSPSKGYPQQYGLDNGRPSSSYRDNESWPGQSQYADVPPAYGTQLDYPSTYRNDQSIRNDPYSRQIADPWMSDSSYTQPYQDQRSSYYDNTQMQGSRSMRGSGFRPLALSQVEYGDGKPFLRG</sequence>
<keyword evidence="3" id="KW-1185">Reference proteome</keyword>
<evidence type="ECO:0000313" key="3">
    <source>
        <dbReference type="Proteomes" id="UP000799537"/>
    </source>
</evidence>
<feature type="compositionally biased region" description="Polar residues" evidence="1">
    <location>
        <begin position="13"/>
        <end position="34"/>
    </location>
</feature>
<dbReference type="GeneID" id="54561283"/>
<name>A0A6A6C9W3_ZASCE</name>
<evidence type="ECO:0000313" key="2">
    <source>
        <dbReference type="EMBL" id="KAF2163613.1"/>
    </source>
</evidence>
<feature type="compositionally biased region" description="Polar residues" evidence="1">
    <location>
        <begin position="148"/>
        <end position="175"/>
    </location>
</feature>
<gene>
    <name evidence="2" type="ORF">M409DRAFT_26221</name>
</gene>
<dbReference type="AlphaFoldDB" id="A0A6A6C9W3"/>
<evidence type="ECO:0000256" key="1">
    <source>
        <dbReference type="SAM" id="MobiDB-lite"/>
    </source>
</evidence>
<feature type="region of interest" description="Disordered" evidence="1">
    <location>
        <begin position="1"/>
        <end position="199"/>
    </location>
</feature>